<dbReference type="HOGENOM" id="CLU_1715974_0_0_1"/>
<reference evidence="1 3" key="1">
    <citation type="journal article" date="2011" name="Nature">
        <title>The Medicago genome provides insight into the evolution of rhizobial symbioses.</title>
        <authorList>
            <person name="Young N.D."/>
            <person name="Debelle F."/>
            <person name="Oldroyd G.E."/>
            <person name="Geurts R."/>
            <person name="Cannon S.B."/>
            <person name="Udvardi M.K."/>
            <person name="Benedito V.A."/>
            <person name="Mayer K.F."/>
            <person name="Gouzy J."/>
            <person name="Schoof H."/>
            <person name="Van de Peer Y."/>
            <person name="Proost S."/>
            <person name="Cook D.R."/>
            <person name="Meyers B.C."/>
            <person name="Spannagl M."/>
            <person name="Cheung F."/>
            <person name="De Mita S."/>
            <person name="Krishnakumar V."/>
            <person name="Gundlach H."/>
            <person name="Zhou S."/>
            <person name="Mudge J."/>
            <person name="Bharti A.K."/>
            <person name="Murray J.D."/>
            <person name="Naoumkina M.A."/>
            <person name="Rosen B."/>
            <person name="Silverstein K.A."/>
            <person name="Tang H."/>
            <person name="Rombauts S."/>
            <person name="Zhao P.X."/>
            <person name="Zhou P."/>
            <person name="Barbe V."/>
            <person name="Bardou P."/>
            <person name="Bechner M."/>
            <person name="Bellec A."/>
            <person name="Berger A."/>
            <person name="Berges H."/>
            <person name="Bidwell S."/>
            <person name="Bisseling T."/>
            <person name="Choisne N."/>
            <person name="Couloux A."/>
            <person name="Denny R."/>
            <person name="Deshpande S."/>
            <person name="Dai X."/>
            <person name="Doyle J.J."/>
            <person name="Dudez A.M."/>
            <person name="Farmer A.D."/>
            <person name="Fouteau S."/>
            <person name="Franken C."/>
            <person name="Gibelin C."/>
            <person name="Gish J."/>
            <person name="Goldstein S."/>
            <person name="Gonzalez A.J."/>
            <person name="Green P.J."/>
            <person name="Hallab A."/>
            <person name="Hartog M."/>
            <person name="Hua A."/>
            <person name="Humphray S.J."/>
            <person name="Jeong D.H."/>
            <person name="Jing Y."/>
            <person name="Jocker A."/>
            <person name="Kenton S.M."/>
            <person name="Kim D.J."/>
            <person name="Klee K."/>
            <person name="Lai H."/>
            <person name="Lang C."/>
            <person name="Lin S."/>
            <person name="Macmil S.L."/>
            <person name="Magdelenat G."/>
            <person name="Matthews L."/>
            <person name="McCorrison J."/>
            <person name="Monaghan E.L."/>
            <person name="Mun J.H."/>
            <person name="Najar F.Z."/>
            <person name="Nicholson C."/>
            <person name="Noirot C."/>
            <person name="O'Bleness M."/>
            <person name="Paule C.R."/>
            <person name="Poulain J."/>
            <person name="Prion F."/>
            <person name="Qin B."/>
            <person name="Qu C."/>
            <person name="Retzel E.F."/>
            <person name="Riddle C."/>
            <person name="Sallet E."/>
            <person name="Samain S."/>
            <person name="Samson N."/>
            <person name="Sanders I."/>
            <person name="Saurat O."/>
            <person name="Scarpelli C."/>
            <person name="Schiex T."/>
            <person name="Segurens B."/>
            <person name="Severin A.J."/>
            <person name="Sherrier D.J."/>
            <person name="Shi R."/>
            <person name="Sims S."/>
            <person name="Singer S.R."/>
            <person name="Sinharoy S."/>
            <person name="Sterck L."/>
            <person name="Viollet A."/>
            <person name="Wang B.B."/>
            <person name="Wang K."/>
            <person name="Wang M."/>
            <person name="Wang X."/>
            <person name="Warfsmann J."/>
            <person name="Weissenbach J."/>
            <person name="White D.D."/>
            <person name="White J.D."/>
            <person name="Wiley G.B."/>
            <person name="Wincker P."/>
            <person name="Xing Y."/>
            <person name="Yang L."/>
            <person name="Yao Z."/>
            <person name="Ying F."/>
            <person name="Zhai J."/>
            <person name="Zhou L."/>
            <person name="Zuber A."/>
            <person name="Denarie J."/>
            <person name="Dixon R.A."/>
            <person name="May G.D."/>
            <person name="Schwartz D.C."/>
            <person name="Rogers J."/>
            <person name="Quetier F."/>
            <person name="Town C.D."/>
            <person name="Roe B.A."/>
        </authorList>
    </citation>
    <scope>NUCLEOTIDE SEQUENCE [LARGE SCALE GENOMIC DNA]</scope>
    <source>
        <strain evidence="1">A17</strain>
        <strain evidence="2 3">cv. Jemalong A17</strain>
    </source>
</reference>
<evidence type="ECO:0000313" key="1">
    <source>
        <dbReference type="EMBL" id="AES74662.1"/>
    </source>
</evidence>
<keyword evidence="3" id="KW-1185">Reference proteome</keyword>
<reference evidence="2" key="3">
    <citation type="submission" date="2015-04" db="UniProtKB">
        <authorList>
            <consortium name="EnsemblPlants"/>
        </authorList>
    </citation>
    <scope>IDENTIFICATION</scope>
    <source>
        <strain evidence="2">cv. Jemalong A17</strain>
    </source>
</reference>
<sequence length="153" mass="17440">MSSSRLVDDINAMLNTAERIQLRSATELLEAGVRFKVNTKSKCLLDLRFSGGVLEIPQLTVADGTETLFWNMIALEQFHYPHESYILDYVTIMDFLINTGKDADILIQKEILENWFGDNHSVANMFNGFCKYIIHSNISPHFSILCKDLNAFC</sequence>
<dbReference type="PANTHER" id="PTHR31170:SF23">
    <property type="match status" value="1"/>
</dbReference>
<name>G7KKD3_MEDTR</name>
<dbReference type="InterPro" id="IPR004158">
    <property type="entry name" value="DUF247_pln"/>
</dbReference>
<dbReference type="EnsemblPlants" id="AES74662">
    <property type="protein sequence ID" value="AES74662"/>
    <property type="gene ID" value="MTR_6g009600"/>
</dbReference>
<dbReference type="AlphaFoldDB" id="G7KKD3"/>
<dbReference type="eggNOG" id="ENOG502RY48">
    <property type="taxonomic scope" value="Eukaryota"/>
</dbReference>
<evidence type="ECO:0000313" key="3">
    <source>
        <dbReference type="Proteomes" id="UP000002051"/>
    </source>
</evidence>
<gene>
    <name evidence="1" type="ordered locus">MTR_6g009600</name>
</gene>
<reference evidence="1 3" key="2">
    <citation type="journal article" date="2014" name="BMC Genomics">
        <title>An improved genome release (version Mt4.0) for the model legume Medicago truncatula.</title>
        <authorList>
            <person name="Tang H."/>
            <person name="Krishnakumar V."/>
            <person name="Bidwell S."/>
            <person name="Rosen B."/>
            <person name="Chan A."/>
            <person name="Zhou S."/>
            <person name="Gentzbittel L."/>
            <person name="Childs K.L."/>
            <person name="Yandell M."/>
            <person name="Gundlach H."/>
            <person name="Mayer K.F."/>
            <person name="Schwartz D.C."/>
            <person name="Town C.D."/>
        </authorList>
    </citation>
    <scope>GENOME REANNOTATION</scope>
    <source>
        <strain evidence="2 3">cv. Jemalong A17</strain>
    </source>
</reference>
<dbReference type="OMA" id="CIMDETA"/>
<organism evidence="1 3">
    <name type="scientific">Medicago truncatula</name>
    <name type="common">Barrel medic</name>
    <name type="synonym">Medicago tribuloides</name>
    <dbReference type="NCBI Taxonomy" id="3880"/>
    <lineage>
        <taxon>Eukaryota</taxon>
        <taxon>Viridiplantae</taxon>
        <taxon>Streptophyta</taxon>
        <taxon>Embryophyta</taxon>
        <taxon>Tracheophyta</taxon>
        <taxon>Spermatophyta</taxon>
        <taxon>Magnoliopsida</taxon>
        <taxon>eudicotyledons</taxon>
        <taxon>Gunneridae</taxon>
        <taxon>Pentapetalae</taxon>
        <taxon>rosids</taxon>
        <taxon>fabids</taxon>
        <taxon>Fabales</taxon>
        <taxon>Fabaceae</taxon>
        <taxon>Papilionoideae</taxon>
        <taxon>50 kb inversion clade</taxon>
        <taxon>NPAAA clade</taxon>
        <taxon>Hologalegina</taxon>
        <taxon>IRL clade</taxon>
        <taxon>Trifolieae</taxon>
        <taxon>Medicago</taxon>
    </lineage>
</organism>
<accession>G7KKD3</accession>
<proteinExistence type="predicted"/>
<protein>
    <submittedName>
        <fullName evidence="1">DUF247 domain protein</fullName>
    </submittedName>
</protein>
<dbReference type="PANTHER" id="PTHR31170">
    <property type="entry name" value="BNAC04G53230D PROTEIN"/>
    <property type="match status" value="1"/>
</dbReference>
<evidence type="ECO:0000313" key="2">
    <source>
        <dbReference type="EnsemblPlants" id="AES74662"/>
    </source>
</evidence>
<dbReference type="Pfam" id="PF03140">
    <property type="entry name" value="DUF247"/>
    <property type="match status" value="1"/>
</dbReference>
<dbReference type="STRING" id="3880.G7KKD3"/>
<dbReference type="EMBL" id="CM001222">
    <property type="protein sequence ID" value="AES74662.1"/>
    <property type="molecule type" value="Genomic_DNA"/>
</dbReference>
<dbReference type="PaxDb" id="3880-AES74662"/>
<dbReference type="Proteomes" id="UP000002051">
    <property type="component" value="Chromosome 6"/>
</dbReference>